<evidence type="ECO:0000256" key="6">
    <source>
        <dbReference type="ARBA" id="ARBA00022833"/>
    </source>
</evidence>
<evidence type="ECO:0000256" key="7">
    <source>
        <dbReference type="ARBA" id="ARBA00023049"/>
    </source>
</evidence>
<dbReference type="Pfam" id="PF04225">
    <property type="entry name" value="LysM_OapA"/>
    <property type="match status" value="1"/>
</dbReference>
<dbReference type="PROSITE" id="PS51782">
    <property type="entry name" value="LYSM"/>
    <property type="match status" value="1"/>
</dbReference>
<dbReference type="CDD" id="cd00118">
    <property type="entry name" value="LysM"/>
    <property type="match status" value="1"/>
</dbReference>
<dbReference type="GO" id="GO:0042834">
    <property type="term" value="F:peptidoglycan binding"/>
    <property type="evidence" value="ECO:0007669"/>
    <property type="project" value="InterPro"/>
</dbReference>
<dbReference type="InterPro" id="IPR018392">
    <property type="entry name" value="LysM"/>
</dbReference>
<dbReference type="GO" id="GO:0030313">
    <property type="term" value="C:cell envelope"/>
    <property type="evidence" value="ECO:0007669"/>
    <property type="project" value="UniProtKB-SubCell"/>
</dbReference>
<dbReference type="InterPro" id="IPR050570">
    <property type="entry name" value="Cell_wall_metabolism_enzyme"/>
</dbReference>
<evidence type="ECO:0000313" key="11">
    <source>
        <dbReference type="Proteomes" id="UP000240987"/>
    </source>
</evidence>
<comment type="subcellular location">
    <subcellularLocation>
        <location evidence="2">Cell envelope</location>
    </subcellularLocation>
</comment>
<evidence type="ECO:0000256" key="1">
    <source>
        <dbReference type="ARBA" id="ARBA00001947"/>
    </source>
</evidence>
<evidence type="ECO:0000256" key="2">
    <source>
        <dbReference type="ARBA" id="ARBA00004196"/>
    </source>
</evidence>
<dbReference type="PANTHER" id="PTHR21666:SF292">
    <property type="entry name" value="MUREIN DD-ENDOPEPTIDASE MEPM"/>
    <property type="match status" value="1"/>
</dbReference>
<dbReference type="InterPro" id="IPR045834">
    <property type="entry name" value="Csd3_N2"/>
</dbReference>
<keyword evidence="5" id="KW-0378">Hydrolase</keyword>
<dbReference type="Gene3D" id="3.10.450.350">
    <property type="match status" value="2"/>
</dbReference>
<keyword evidence="4" id="KW-0479">Metal-binding</keyword>
<keyword evidence="11" id="KW-1185">Reference proteome</keyword>
<evidence type="ECO:0000313" key="10">
    <source>
        <dbReference type="EMBL" id="PSU51563.1"/>
    </source>
</evidence>
<comment type="caution">
    <text evidence="10">The sequence shown here is derived from an EMBL/GenBank/DDBJ whole genome shotgun (WGS) entry which is preliminary data.</text>
</comment>
<dbReference type="SUPFAM" id="SSF51261">
    <property type="entry name" value="Duplicated hybrid motif"/>
    <property type="match status" value="1"/>
</dbReference>
<accession>A0A2T3JR49</accession>
<sequence>MKFYKVATSSARQLPRQHQIALASTSLLVALALLWQPGKHTTSTFQSTQRVEIQLAHDDIEILSENNSEPLGAVIDQADPEFLAPKDELEQKLDAVTDVAHSHTVTSGDTLGSIFSQYAIPISDMYRLIDANKTIQNLHVGQSIEWSLNKEGKVKELSIQRNKKTTDTFVLGPKGYTYKAVEKTGVIQSVFLTGRVSGSFYNSAQAAGLSPSQIQTVVKALQWKFDFGRVARKGDRFAVSVDREFIDGKSVGRGDVKALFYLSGNREVFIMRHSDGQFYDVNGQSLNRALRRYPTAKRYRISSSFNPNRKHPVTGRISPHNGTDFAVPIGTPILSAGDGVVVKSRYHRLAGNYIVVKHGRDYMTRYLHLSKRLVKVGDRIKMGERIALSGNTGRSTGPHLHFELIKNNRPVNAMKVPLPQAAPIAGKARSVFKKEASEEKQRLLSVMPG</sequence>
<protein>
    <submittedName>
        <fullName evidence="10">Murein DD-endopeptidase MepM</fullName>
    </submittedName>
</protein>
<keyword evidence="7" id="KW-0482">Metalloprotease</keyword>
<name>A0A2T3JR49_9GAMM</name>
<dbReference type="InterPro" id="IPR011055">
    <property type="entry name" value="Dup_hybrid_motif"/>
</dbReference>
<dbReference type="GO" id="GO:0004222">
    <property type="term" value="F:metalloendopeptidase activity"/>
    <property type="evidence" value="ECO:0007669"/>
    <property type="project" value="TreeGrafter"/>
</dbReference>
<dbReference type="Gene3D" id="2.70.70.10">
    <property type="entry name" value="Glucose Permease (Domain IIA)"/>
    <property type="match status" value="1"/>
</dbReference>
<dbReference type="RefSeq" id="WP_107241013.1">
    <property type="nucleotide sequence ID" value="NZ_PYMJ01000001.1"/>
</dbReference>
<dbReference type="PANTHER" id="PTHR21666">
    <property type="entry name" value="PEPTIDASE-RELATED"/>
    <property type="match status" value="1"/>
</dbReference>
<comment type="cofactor">
    <cofactor evidence="1">
        <name>Zn(2+)</name>
        <dbReference type="ChEBI" id="CHEBI:29105"/>
    </cofactor>
</comment>
<reference evidence="10 11" key="1">
    <citation type="submission" date="2018-01" db="EMBL/GenBank/DDBJ databases">
        <title>Whole genome sequencing of Histamine producing bacteria.</title>
        <authorList>
            <person name="Butler K."/>
        </authorList>
    </citation>
    <scope>NUCLEOTIDE SEQUENCE [LARGE SCALE GENOMIC DNA]</scope>
    <source>
        <strain evidence="10 11">JCM 12947</strain>
    </source>
</reference>
<comment type="pathway">
    <text evidence="8">Cell wall degradation; peptidoglycan degradation.</text>
</comment>
<dbReference type="Pfam" id="PF19425">
    <property type="entry name" value="Csd3_N2"/>
    <property type="match status" value="1"/>
</dbReference>
<dbReference type="Proteomes" id="UP000240987">
    <property type="component" value="Unassembled WGS sequence"/>
</dbReference>
<dbReference type="InterPro" id="IPR007340">
    <property type="entry name" value="LysM_Opacity-associatedA"/>
</dbReference>
<dbReference type="NCBIfam" id="NF008652">
    <property type="entry name" value="PRK11649.1"/>
    <property type="match status" value="1"/>
</dbReference>
<evidence type="ECO:0000259" key="9">
    <source>
        <dbReference type="PROSITE" id="PS51782"/>
    </source>
</evidence>
<gene>
    <name evidence="10" type="ORF">C9J12_01020</name>
</gene>
<dbReference type="GO" id="GO:0006508">
    <property type="term" value="P:proteolysis"/>
    <property type="evidence" value="ECO:0007669"/>
    <property type="project" value="UniProtKB-KW"/>
</dbReference>
<dbReference type="Pfam" id="PF01551">
    <property type="entry name" value="Peptidase_M23"/>
    <property type="match status" value="1"/>
</dbReference>
<dbReference type="EMBL" id="PYMJ01000001">
    <property type="protein sequence ID" value="PSU51563.1"/>
    <property type="molecule type" value="Genomic_DNA"/>
</dbReference>
<dbReference type="InterPro" id="IPR016047">
    <property type="entry name" value="M23ase_b-sheet_dom"/>
</dbReference>
<keyword evidence="6" id="KW-0862">Zinc</keyword>
<dbReference type="AlphaFoldDB" id="A0A2T3JR49"/>
<keyword evidence="3" id="KW-0645">Protease</keyword>
<evidence type="ECO:0000256" key="8">
    <source>
        <dbReference type="ARBA" id="ARBA00060568"/>
    </source>
</evidence>
<organism evidence="10 11">
    <name type="scientific">Photobacterium frigidiphilum</name>
    <dbReference type="NCBI Taxonomy" id="264736"/>
    <lineage>
        <taxon>Bacteria</taxon>
        <taxon>Pseudomonadati</taxon>
        <taxon>Pseudomonadota</taxon>
        <taxon>Gammaproteobacteria</taxon>
        <taxon>Vibrionales</taxon>
        <taxon>Vibrionaceae</taxon>
        <taxon>Photobacterium</taxon>
    </lineage>
</organism>
<dbReference type="OrthoDB" id="9805070at2"/>
<dbReference type="GO" id="GO:0046872">
    <property type="term" value="F:metal ion binding"/>
    <property type="evidence" value="ECO:0007669"/>
    <property type="project" value="UniProtKB-KW"/>
</dbReference>
<evidence type="ECO:0000256" key="4">
    <source>
        <dbReference type="ARBA" id="ARBA00022723"/>
    </source>
</evidence>
<evidence type="ECO:0000256" key="3">
    <source>
        <dbReference type="ARBA" id="ARBA00022670"/>
    </source>
</evidence>
<evidence type="ECO:0000256" key="5">
    <source>
        <dbReference type="ARBA" id="ARBA00022801"/>
    </source>
</evidence>
<dbReference type="SMART" id="SM00257">
    <property type="entry name" value="LysM"/>
    <property type="match status" value="1"/>
</dbReference>
<feature type="domain" description="LysM" evidence="9">
    <location>
        <begin position="101"/>
        <end position="146"/>
    </location>
</feature>
<dbReference type="CDD" id="cd12797">
    <property type="entry name" value="M23_peptidase"/>
    <property type="match status" value="1"/>
</dbReference>
<proteinExistence type="predicted"/>
<dbReference type="FunFam" id="2.70.70.10:FF:000002">
    <property type="entry name" value="Murein DD-endopeptidase MepM"/>
    <property type="match status" value="1"/>
</dbReference>